<evidence type="ECO:0000259" key="2">
    <source>
        <dbReference type="Pfam" id="PF13229"/>
    </source>
</evidence>
<dbReference type="AlphaFoldDB" id="A0A951PBP6"/>
<organism evidence="3 4">
    <name type="scientific">Pegethrix bostrychoides GSE-TBD4-15B</name>
    <dbReference type="NCBI Taxonomy" id="2839662"/>
    <lineage>
        <taxon>Bacteria</taxon>
        <taxon>Bacillati</taxon>
        <taxon>Cyanobacteriota</taxon>
        <taxon>Cyanophyceae</taxon>
        <taxon>Oculatellales</taxon>
        <taxon>Oculatellaceae</taxon>
        <taxon>Pegethrix</taxon>
    </lineage>
</organism>
<dbReference type="SMART" id="SM00710">
    <property type="entry name" value="PbH1"/>
    <property type="match status" value="10"/>
</dbReference>
<comment type="caution">
    <text evidence="3">The sequence shown here is derived from an EMBL/GenBank/DDBJ whole genome shotgun (WGS) entry which is preliminary data.</text>
</comment>
<sequence>MAQDAPSKAPEVEPEIEPEVEPEAELEPASSEAVDLRIVPRLGIGHSSSGGGYDGTTRFEGFLPLRQDIGRNLTFLSGNFLLDNDANIGGNLVLGHRIYDAKRDRIWGGYLGFDNRATDDNHFYQLGAGFESLGEVIDFRVNGYLPIGDTSDLLRESSFDSGSRVSSGFQGNLLVLANERTRRTTQLWESALGGFDAEVGARLLHWNNGSQQGDLRAYGGLYYYGGQHSDDTLGWRVRVAARPIDTIELGAALQGDELFGTNFSVSAGISWPRVHPTVAPEAETVATRLGEPIERQASIVVNQDEETEESTERTERPLMNPEEERPYRFQHVMLGRNGGDGTFENPFGTVQAALDATRSDGNAVVYVDQGNNANIPAFTIPDRVRVLSQGPAQILAGMPFPGFPRRPVRLPFSPTTNFNSGIAVRLPLSNDGRFPRIQDPNASDLVTLNNRNIISGFRIANAGGNAIAGQSISNTEIRDNTITNAGERGIFLDEISDSVVMFDNAITGSRGRADSGQGIYIRDSAGSTEITIARHSLRNNRVGIEVDADGDIPQRQSSSQVINIDRTTIQNSREQGVRLDAQDFGNQIVSFTNGSITNSGAEGVLFQTLNNGSLEGTIDDSVINSNGSDGIRVVTGSLNGATAGASELFIRRNQITNNQGDGISVTNNELIAQELAIDSNQILNNGGTGIRAVSNNSSFQEYVTDAANGSEGISNNTITGNGSQGISLTVNDSSTVIADIKGNSLSENRSGRPDIEVSSTNPNADVCVVALDNNSPAGIRLDNNSTGISGLFEVGDLSTVSVRNIGTVEFRPNRAFFTDKPGFSSCFQ</sequence>
<feature type="region of interest" description="Disordered" evidence="1">
    <location>
        <begin position="1"/>
        <end position="31"/>
    </location>
</feature>
<protein>
    <submittedName>
        <fullName evidence="3">Right-handed parallel beta-helix repeat-containing protein</fullName>
    </submittedName>
</protein>
<dbReference type="Gene3D" id="2.160.20.10">
    <property type="entry name" value="Single-stranded right-handed beta-helix, Pectin lyase-like"/>
    <property type="match status" value="2"/>
</dbReference>
<dbReference type="Proteomes" id="UP000707356">
    <property type="component" value="Unassembled WGS sequence"/>
</dbReference>
<dbReference type="InterPro" id="IPR039448">
    <property type="entry name" value="Beta_helix"/>
</dbReference>
<dbReference type="Pfam" id="PF13229">
    <property type="entry name" value="Beta_helix"/>
    <property type="match status" value="1"/>
</dbReference>
<name>A0A951PBP6_9CYAN</name>
<accession>A0A951PBP6</accession>
<reference evidence="3" key="2">
    <citation type="journal article" date="2022" name="Microbiol. Resour. Announc.">
        <title>Metagenome Sequencing to Explore Phylogenomics of Terrestrial Cyanobacteria.</title>
        <authorList>
            <person name="Ward R.D."/>
            <person name="Stajich J.E."/>
            <person name="Johansen J.R."/>
            <person name="Huntemann M."/>
            <person name="Clum A."/>
            <person name="Foster B."/>
            <person name="Foster B."/>
            <person name="Roux S."/>
            <person name="Palaniappan K."/>
            <person name="Varghese N."/>
            <person name="Mukherjee S."/>
            <person name="Reddy T.B.K."/>
            <person name="Daum C."/>
            <person name="Copeland A."/>
            <person name="Chen I.A."/>
            <person name="Ivanova N.N."/>
            <person name="Kyrpides N.C."/>
            <person name="Shapiro N."/>
            <person name="Eloe-Fadrosh E.A."/>
            <person name="Pietrasiak N."/>
        </authorList>
    </citation>
    <scope>NUCLEOTIDE SEQUENCE</scope>
    <source>
        <strain evidence="3">GSE-TBD4-15B</strain>
    </source>
</reference>
<feature type="domain" description="Right handed beta helix" evidence="2">
    <location>
        <begin position="518"/>
        <end position="697"/>
    </location>
</feature>
<dbReference type="InterPro" id="IPR006626">
    <property type="entry name" value="PbH1"/>
</dbReference>
<dbReference type="InterPro" id="IPR038177">
    <property type="entry name" value="IAT_beta_sf"/>
</dbReference>
<evidence type="ECO:0000256" key="1">
    <source>
        <dbReference type="SAM" id="MobiDB-lite"/>
    </source>
</evidence>
<reference evidence="3" key="1">
    <citation type="submission" date="2021-05" db="EMBL/GenBank/DDBJ databases">
        <authorList>
            <person name="Pietrasiak N."/>
            <person name="Ward R."/>
            <person name="Stajich J.E."/>
            <person name="Kurbessoian T."/>
        </authorList>
    </citation>
    <scope>NUCLEOTIDE SEQUENCE</scope>
    <source>
        <strain evidence="3">GSE-TBD4-15B</strain>
    </source>
</reference>
<dbReference type="SUPFAM" id="SSF51126">
    <property type="entry name" value="Pectin lyase-like"/>
    <property type="match status" value="2"/>
</dbReference>
<dbReference type="Gene3D" id="2.40.160.160">
    <property type="entry name" value="Inverse autotransporter, beta-domain"/>
    <property type="match status" value="1"/>
</dbReference>
<proteinExistence type="predicted"/>
<evidence type="ECO:0000313" key="3">
    <source>
        <dbReference type="EMBL" id="MBW4466594.1"/>
    </source>
</evidence>
<dbReference type="InterPro" id="IPR011050">
    <property type="entry name" value="Pectin_lyase_fold/virulence"/>
</dbReference>
<dbReference type="EMBL" id="JAHHHV010000069">
    <property type="protein sequence ID" value="MBW4466594.1"/>
    <property type="molecule type" value="Genomic_DNA"/>
</dbReference>
<gene>
    <name evidence="3" type="ORF">KME07_14310</name>
</gene>
<feature type="compositionally biased region" description="Acidic residues" evidence="1">
    <location>
        <begin position="12"/>
        <end position="26"/>
    </location>
</feature>
<dbReference type="InterPro" id="IPR012334">
    <property type="entry name" value="Pectin_lyas_fold"/>
</dbReference>
<evidence type="ECO:0000313" key="4">
    <source>
        <dbReference type="Proteomes" id="UP000707356"/>
    </source>
</evidence>